<dbReference type="Proteomes" id="UP000265541">
    <property type="component" value="Unassembled WGS sequence"/>
</dbReference>
<dbReference type="OrthoDB" id="2237247at2"/>
<keyword evidence="1" id="KW-0413">Isomerase</keyword>
<comment type="caution">
    <text evidence="1">The sequence shown here is derived from an EMBL/GenBank/DDBJ whole genome shotgun (WGS) entry which is preliminary data.</text>
</comment>
<organism evidence="1 2">
    <name type="scientific">Staphylococcus gallinarum</name>
    <dbReference type="NCBI Taxonomy" id="1293"/>
    <lineage>
        <taxon>Bacteria</taxon>
        <taxon>Bacillati</taxon>
        <taxon>Bacillota</taxon>
        <taxon>Bacilli</taxon>
        <taxon>Bacillales</taxon>
        <taxon>Staphylococcaceae</taxon>
        <taxon>Staphylococcus</taxon>
    </lineage>
</organism>
<evidence type="ECO:0000313" key="2">
    <source>
        <dbReference type="Proteomes" id="UP000265541"/>
    </source>
</evidence>
<dbReference type="GO" id="GO:0016853">
    <property type="term" value="F:isomerase activity"/>
    <property type="evidence" value="ECO:0007669"/>
    <property type="project" value="UniProtKB-KW"/>
</dbReference>
<dbReference type="Gene3D" id="3.20.20.150">
    <property type="entry name" value="Divalent-metal-dependent TIM barrel enzymes"/>
    <property type="match status" value="1"/>
</dbReference>
<accession>A0A3A0W503</accession>
<evidence type="ECO:0000313" key="1">
    <source>
        <dbReference type="EMBL" id="RIP34997.1"/>
    </source>
</evidence>
<sequence>MKNTDLVFNTLIAQEMIKSGLTQLDLFDYIVDLGFSNIEVRREYFKNIDSEIAKIEKFSRVHNITIFYSIPDVIFLENGELNPHIERYFNEAINLHATHVKMTIGNYQNKTQLQKLPIINDHPFIFTVENDQTEQSGSIDNILNFLTEVNQQGINIGYTYDLGNFRYVSESEIIGAEKLKHYVRYIHLKNVRQIEGLLVATSLEQGDINWRKVIEVLPKDVPIALEYPSNFKEEIIRDKEAIEVLGYGN</sequence>
<dbReference type="RefSeq" id="WP_119485222.1">
    <property type="nucleotide sequence ID" value="NZ_QYJN01000003.1"/>
</dbReference>
<gene>
    <name evidence="1" type="ORF">BUZ14_07445</name>
</gene>
<dbReference type="AlphaFoldDB" id="A0A3A0W503"/>
<proteinExistence type="predicted"/>
<name>A0A3A0W503_STAGA</name>
<dbReference type="SUPFAM" id="SSF51658">
    <property type="entry name" value="Xylose isomerase-like"/>
    <property type="match status" value="1"/>
</dbReference>
<dbReference type="EMBL" id="QYJN01000003">
    <property type="protein sequence ID" value="RIP34997.1"/>
    <property type="molecule type" value="Genomic_DNA"/>
</dbReference>
<protein>
    <submittedName>
        <fullName evidence="1">Sugar phosphate isomerase/epimerase</fullName>
    </submittedName>
</protein>
<dbReference type="InterPro" id="IPR036237">
    <property type="entry name" value="Xyl_isomerase-like_sf"/>
</dbReference>
<reference evidence="1 2" key="1">
    <citation type="journal article" date="2016" name="Front. Microbiol.">
        <title>Comprehensive Phylogenetic Analysis of Bovine Non-aureus Staphylococci Species Based on Whole-Genome Sequencing.</title>
        <authorList>
            <person name="Naushad S."/>
            <person name="Barkema H.W."/>
            <person name="Luby C."/>
            <person name="Condas L.A."/>
            <person name="Nobrega D.B."/>
            <person name="Carson D.A."/>
            <person name="De Buck J."/>
        </authorList>
    </citation>
    <scope>NUCLEOTIDE SEQUENCE [LARGE SCALE GENOMIC DNA]</scope>
    <source>
        <strain evidence="1 2">SNUC 4781</strain>
    </source>
</reference>